<reference evidence="2" key="1">
    <citation type="journal article" date="2014" name="Science">
        <title>Ancient hybridizations among the ancestral genomes of bread wheat.</title>
        <authorList>
            <consortium name="International Wheat Genome Sequencing Consortium,"/>
            <person name="Marcussen T."/>
            <person name="Sandve S.R."/>
            <person name="Heier L."/>
            <person name="Spannagl M."/>
            <person name="Pfeifer M."/>
            <person name="Jakobsen K.S."/>
            <person name="Wulff B.B."/>
            <person name="Steuernagel B."/>
            <person name="Mayer K.F."/>
            <person name="Olsen O.A."/>
        </authorList>
    </citation>
    <scope>NUCLEOTIDE SEQUENCE [LARGE SCALE GENOMIC DNA]</scope>
    <source>
        <strain evidence="2">cv. AL8/78</strain>
    </source>
</reference>
<evidence type="ECO:0000313" key="2">
    <source>
        <dbReference type="Proteomes" id="UP000015105"/>
    </source>
</evidence>
<proteinExistence type="predicted"/>
<accession>A0A453K7A6</accession>
<reference evidence="1" key="5">
    <citation type="journal article" date="2021" name="G3 (Bethesda)">
        <title>Aegilops tauschii genome assembly Aet v5.0 features greater sequence contiguity and improved annotation.</title>
        <authorList>
            <person name="Wang L."/>
            <person name="Zhu T."/>
            <person name="Rodriguez J.C."/>
            <person name="Deal K.R."/>
            <person name="Dubcovsky J."/>
            <person name="McGuire P.E."/>
            <person name="Lux T."/>
            <person name="Spannagl M."/>
            <person name="Mayer K.F.X."/>
            <person name="Baldrich P."/>
            <person name="Meyers B.C."/>
            <person name="Huo N."/>
            <person name="Gu Y.Q."/>
            <person name="Zhou H."/>
            <person name="Devos K.M."/>
            <person name="Bennetzen J.L."/>
            <person name="Unver T."/>
            <person name="Budak H."/>
            <person name="Gulick P.J."/>
            <person name="Galiba G."/>
            <person name="Kalapos B."/>
            <person name="Nelson D.R."/>
            <person name="Li P."/>
            <person name="You F.M."/>
            <person name="Luo M.C."/>
            <person name="Dvorak J."/>
        </authorList>
    </citation>
    <scope>NUCLEOTIDE SEQUENCE [LARGE SCALE GENOMIC DNA]</scope>
    <source>
        <strain evidence="1">cv. AL8/78</strain>
    </source>
</reference>
<organism evidence="1 2">
    <name type="scientific">Aegilops tauschii subsp. strangulata</name>
    <name type="common">Goatgrass</name>
    <dbReference type="NCBI Taxonomy" id="200361"/>
    <lineage>
        <taxon>Eukaryota</taxon>
        <taxon>Viridiplantae</taxon>
        <taxon>Streptophyta</taxon>
        <taxon>Embryophyta</taxon>
        <taxon>Tracheophyta</taxon>
        <taxon>Spermatophyta</taxon>
        <taxon>Magnoliopsida</taxon>
        <taxon>Liliopsida</taxon>
        <taxon>Poales</taxon>
        <taxon>Poaceae</taxon>
        <taxon>BOP clade</taxon>
        <taxon>Pooideae</taxon>
        <taxon>Triticodae</taxon>
        <taxon>Triticeae</taxon>
        <taxon>Triticinae</taxon>
        <taxon>Aegilops</taxon>
    </lineage>
</organism>
<reference evidence="2" key="2">
    <citation type="journal article" date="2017" name="Nat. Plants">
        <title>The Aegilops tauschii genome reveals multiple impacts of transposons.</title>
        <authorList>
            <person name="Zhao G."/>
            <person name="Zou C."/>
            <person name="Li K."/>
            <person name="Wang K."/>
            <person name="Li T."/>
            <person name="Gao L."/>
            <person name="Zhang X."/>
            <person name="Wang H."/>
            <person name="Yang Z."/>
            <person name="Liu X."/>
            <person name="Jiang W."/>
            <person name="Mao L."/>
            <person name="Kong X."/>
            <person name="Jiao Y."/>
            <person name="Jia J."/>
        </authorList>
    </citation>
    <scope>NUCLEOTIDE SEQUENCE [LARGE SCALE GENOMIC DNA]</scope>
    <source>
        <strain evidence="2">cv. AL8/78</strain>
    </source>
</reference>
<dbReference type="EnsemblPlants" id="AET5Gv20326500.1">
    <property type="protein sequence ID" value="AET5Gv20326500.1"/>
    <property type="gene ID" value="AET5Gv20326500"/>
</dbReference>
<reference evidence="1" key="4">
    <citation type="submission" date="2019-03" db="UniProtKB">
        <authorList>
            <consortium name="EnsemblPlants"/>
        </authorList>
    </citation>
    <scope>IDENTIFICATION</scope>
</reference>
<keyword evidence="2" id="KW-1185">Reference proteome</keyword>
<protein>
    <recommendedName>
        <fullName evidence="3">Retrotransposon gag domain-containing protein</fullName>
    </recommendedName>
</protein>
<dbReference type="Proteomes" id="UP000015105">
    <property type="component" value="Chromosome 5D"/>
</dbReference>
<name>A0A453K7A6_AEGTS</name>
<sequence>VHRFHKLDFPMYDGSVDPLGWLNRCKRFFRGQRTGDKVWTAAYHLANDAQFWYLQLERDFSMPTWEQFKEACHIQFGPSLRANPLGELARLPLNS</sequence>
<dbReference type="AlphaFoldDB" id="A0A453K7A6"/>
<reference evidence="1" key="3">
    <citation type="journal article" date="2017" name="Nature">
        <title>Genome sequence of the progenitor of the wheat D genome Aegilops tauschii.</title>
        <authorList>
            <person name="Luo M.C."/>
            <person name="Gu Y.Q."/>
            <person name="Puiu D."/>
            <person name="Wang H."/>
            <person name="Twardziok S.O."/>
            <person name="Deal K.R."/>
            <person name="Huo N."/>
            <person name="Zhu T."/>
            <person name="Wang L."/>
            <person name="Wang Y."/>
            <person name="McGuire P.E."/>
            <person name="Liu S."/>
            <person name="Long H."/>
            <person name="Ramasamy R.K."/>
            <person name="Rodriguez J.C."/>
            <person name="Van S.L."/>
            <person name="Yuan L."/>
            <person name="Wang Z."/>
            <person name="Xia Z."/>
            <person name="Xiao L."/>
            <person name="Anderson O.D."/>
            <person name="Ouyang S."/>
            <person name="Liang Y."/>
            <person name="Zimin A.V."/>
            <person name="Pertea G."/>
            <person name="Qi P."/>
            <person name="Bennetzen J.L."/>
            <person name="Dai X."/>
            <person name="Dawson M.W."/>
            <person name="Muller H.G."/>
            <person name="Kugler K."/>
            <person name="Rivarola-Duarte L."/>
            <person name="Spannagl M."/>
            <person name="Mayer K.F.X."/>
            <person name="Lu F.H."/>
            <person name="Bevan M.W."/>
            <person name="Leroy P."/>
            <person name="Li P."/>
            <person name="You F.M."/>
            <person name="Sun Q."/>
            <person name="Liu Z."/>
            <person name="Lyons E."/>
            <person name="Wicker T."/>
            <person name="Salzberg S.L."/>
            <person name="Devos K.M."/>
            <person name="Dvorak J."/>
        </authorList>
    </citation>
    <scope>NUCLEOTIDE SEQUENCE [LARGE SCALE GENOMIC DNA]</scope>
    <source>
        <strain evidence="1">cv. AL8/78</strain>
    </source>
</reference>
<dbReference type="Gramene" id="AET5Gv20326500.1">
    <property type="protein sequence ID" value="AET5Gv20326500.1"/>
    <property type="gene ID" value="AET5Gv20326500"/>
</dbReference>
<evidence type="ECO:0000313" key="1">
    <source>
        <dbReference type="EnsemblPlants" id="AET5Gv20326500.1"/>
    </source>
</evidence>
<evidence type="ECO:0008006" key="3">
    <source>
        <dbReference type="Google" id="ProtNLM"/>
    </source>
</evidence>